<evidence type="ECO:0000313" key="3">
    <source>
        <dbReference type="Proteomes" id="UP000054526"/>
    </source>
</evidence>
<gene>
    <name evidence="2" type="ORF">SD71_03055</name>
</gene>
<dbReference type="PROSITE" id="PS51186">
    <property type="entry name" value="GNAT"/>
    <property type="match status" value="1"/>
</dbReference>
<dbReference type="CDD" id="cd04301">
    <property type="entry name" value="NAT_SF"/>
    <property type="match status" value="1"/>
</dbReference>
<dbReference type="RefSeq" id="WP_041059260.1">
    <property type="nucleotide sequence ID" value="NZ_JXAL01000001.1"/>
</dbReference>
<accession>A0ABR5AAI4</accession>
<comment type="caution">
    <text evidence="2">The sequence shown here is derived from an EMBL/GenBank/DDBJ whole genome shotgun (WGS) entry which is preliminary data.</text>
</comment>
<dbReference type="EMBL" id="JXAL01000001">
    <property type="protein sequence ID" value="KIL37600.1"/>
    <property type="molecule type" value="Genomic_DNA"/>
</dbReference>
<keyword evidence="3" id="KW-1185">Reference proteome</keyword>
<proteinExistence type="predicted"/>
<dbReference type="Proteomes" id="UP000054526">
    <property type="component" value="Unassembled WGS sequence"/>
</dbReference>
<evidence type="ECO:0000259" key="1">
    <source>
        <dbReference type="PROSITE" id="PS51186"/>
    </source>
</evidence>
<dbReference type="Pfam" id="PF00583">
    <property type="entry name" value="Acetyltransf_1"/>
    <property type="match status" value="1"/>
</dbReference>
<sequence length="165" mass="17705">MSDMLVKLYDLPEREALLPSLQNAGIEVRLAIPPEKHVVVEWVRSTFNSHWASECEAAFSRQPVSCYIATAPRADADGNNTRKMIGFACYDATAKAFFGPTGVDPEARGLGVGKELLIAALHAMRAEGYAYGIIGSAGPADFYAKLVGAVEIPGSSPGIYRGMLR</sequence>
<dbReference type="SUPFAM" id="SSF55729">
    <property type="entry name" value="Acyl-CoA N-acyltransferases (Nat)"/>
    <property type="match status" value="1"/>
</dbReference>
<organism evidence="2 3">
    <name type="scientific">Cohnella kolymensis</name>
    <dbReference type="NCBI Taxonomy" id="1590652"/>
    <lineage>
        <taxon>Bacteria</taxon>
        <taxon>Bacillati</taxon>
        <taxon>Bacillota</taxon>
        <taxon>Bacilli</taxon>
        <taxon>Bacillales</taxon>
        <taxon>Paenibacillaceae</taxon>
        <taxon>Cohnella</taxon>
    </lineage>
</organism>
<protein>
    <submittedName>
        <fullName evidence="2">GNAT family acetyltransferase</fullName>
    </submittedName>
</protein>
<reference evidence="2 3" key="1">
    <citation type="submission" date="2014-12" db="EMBL/GenBank/DDBJ databases">
        <title>Draft genome sequence of Cohnella kolymensis strain B-2846.</title>
        <authorList>
            <person name="Karlyshev A.V."/>
            <person name="Kudryashova E.B."/>
        </authorList>
    </citation>
    <scope>NUCLEOTIDE SEQUENCE [LARGE SCALE GENOMIC DNA]</scope>
    <source>
        <strain evidence="2 3">VKM B-2846</strain>
    </source>
</reference>
<dbReference type="Gene3D" id="3.40.630.30">
    <property type="match status" value="1"/>
</dbReference>
<evidence type="ECO:0000313" key="2">
    <source>
        <dbReference type="EMBL" id="KIL37600.1"/>
    </source>
</evidence>
<dbReference type="InterPro" id="IPR000182">
    <property type="entry name" value="GNAT_dom"/>
</dbReference>
<dbReference type="InterPro" id="IPR016181">
    <property type="entry name" value="Acyl_CoA_acyltransferase"/>
</dbReference>
<name>A0ABR5AAI4_9BACL</name>
<feature type="domain" description="N-acetyltransferase" evidence="1">
    <location>
        <begin position="26"/>
        <end position="165"/>
    </location>
</feature>